<evidence type="ECO:0000256" key="2">
    <source>
        <dbReference type="ARBA" id="ARBA00022729"/>
    </source>
</evidence>
<evidence type="ECO:0000256" key="4">
    <source>
        <dbReference type="SAM" id="MobiDB-lite"/>
    </source>
</evidence>
<dbReference type="PROSITE" id="PS00233">
    <property type="entry name" value="CHIT_BIND_RR_1"/>
    <property type="match status" value="1"/>
</dbReference>
<evidence type="ECO:0000256" key="3">
    <source>
        <dbReference type="PROSITE-ProRule" id="PRU00497"/>
    </source>
</evidence>
<accession>A0ABM3MU60</accession>
<keyword evidence="1 3" id="KW-0193">Cuticle</keyword>
<dbReference type="InterPro" id="IPR000618">
    <property type="entry name" value="Insect_cuticle"/>
</dbReference>
<dbReference type="InterPro" id="IPR031311">
    <property type="entry name" value="CHIT_BIND_RR_consensus"/>
</dbReference>
<feature type="compositionally biased region" description="Polar residues" evidence="4">
    <location>
        <begin position="203"/>
        <end position="232"/>
    </location>
</feature>
<evidence type="ECO:0000256" key="5">
    <source>
        <dbReference type="SAM" id="SignalP"/>
    </source>
</evidence>
<feature type="compositionally biased region" description="Polar residues" evidence="4">
    <location>
        <begin position="403"/>
        <end position="416"/>
    </location>
</feature>
<keyword evidence="2 5" id="KW-0732">Signal</keyword>
<dbReference type="GeneID" id="128201531"/>
<feature type="signal peptide" evidence="5">
    <location>
        <begin position="1"/>
        <end position="18"/>
    </location>
</feature>
<dbReference type="InterPro" id="IPR051217">
    <property type="entry name" value="Insect_Cuticle_Struc_Prot"/>
</dbReference>
<proteinExistence type="predicted"/>
<name>A0ABM3MU60_GALME</name>
<protein>
    <submittedName>
        <fullName evidence="7">Pro-resilin-like</fullName>
    </submittedName>
</protein>
<dbReference type="PANTHER" id="PTHR12236">
    <property type="entry name" value="STRUCTURAL CONTITUENT OF CUTICLE"/>
    <property type="match status" value="1"/>
</dbReference>
<keyword evidence="6" id="KW-1185">Reference proteome</keyword>
<reference evidence="7" key="1">
    <citation type="submission" date="2025-08" db="UniProtKB">
        <authorList>
            <consortium name="RefSeq"/>
        </authorList>
    </citation>
    <scope>IDENTIFICATION</scope>
    <source>
        <tissue evidence="7">Whole larvae</tissue>
    </source>
</reference>
<dbReference type="Proteomes" id="UP001652740">
    <property type="component" value="Unplaced"/>
</dbReference>
<feature type="compositionally biased region" description="Polar residues" evidence="4">
    <location>
        <begin position="53"/>
        <end position="79"/>
    </location>
</feature>
<dbReference type="RefSeq" id="XP_052754755.1">
    <property type="nucleotide sequence ID" value="XM_052898795.1"/>
</dbReference>
<feature type="chain" id="PRO_5045625995" evidence="5">
    <location>
        <begin position="19"/>
        <end position="559"/>
    </location>
</feature>
<gene>
    <name evidence="7" type="primary">LOC128201531</name>
</gene>
<feature type="region of interest" description="Disordered" evidence="4">
    <location>
        <begin position="53"/>
        <end position="322"/>
    </location>
</feature>
<feature type="compositionally biased region" description="Low complexity" evidence="4">
    <location>
        <begin position="92"/>
        <end position="113"/>
    </location>
</feature>
<sequence length="559" mass="60043">MILHILFISALTWATTKCEPPINSYLPPASGNGGGPSTPFGSSGLEHMLSNRLETGGNQNQPQNSYFPPGRTGSSSMLDTQYGPPRGQNFEQGPGSSSQFGSQSQSQGKFQSSNAPNSQYGLPEQAKGPSERSNNQSPSIQSNTRRPIGGSTNNDLNSPSHNRVNSFSSQESEFRPESSYGPPPSGNYMSPNKPSIRGPQGMNIPSFSKSNSGQETFSGKQPVSGPPSSLYGTPNFGPDSGSNHQPISGPPSSSYGTPNFGPGSSSRRPGNQEKLTFDDNQSEEPAKYEFNYEVDDAQTGTKFGHSEQRDGDTATGEYNVELPDGRKQVVEYEAGLQGYKPQIRYEGGRSNAALRSNPDNDRIPQSDNQGYPQAEPEYSFPENNNNFGVSQEIAQNGRPVKYQQASQGKTGLSEQSFMGYPRTRLEENGLDEFPGLEQNKFENKPQFPTGNNNDGLETLNGGSRNGGYPVNEGTRNTGYPKGDPRNSNEGYPRGGPRGNSPSHPRNGSQRNNGNYPQDTNKINNQKGKGGYPFGGPQTNIRGGEGYPSGAPNGPRGSGY</sequence>
<feature type="region of interest" description="Disordered" evidence="4">
    <location>
        <begin position="340"/>
        <end position="559"/>
    </location>
</feature>
<dbReference type="PANTHER" id="PTHR12236:SF85">
    <property type="entry name" value="PRO-RESILIN"/>
    <property type="match status" value="1"/>
</dbReference>
<feature type="compositionally biased region" description="Polar residues" evidence="4">
    <location>
        <begin position="499"/>
        <end position="526"/>
    </location>
</feature>
<dbReference type="PROSITE" id="PS51155">
    <property type="entry name" value="CHIT_BIND_RR_2"/>
    <property type="match status" value="1"/>
</dbReference>
<feature type="compositionally biased region" description="Polar residues" evidence="4">
    <location>
        <begin position="381"/>
        <end position="394"/>
    </location>
</feature>
<feature type="compositionally biased region" description="Polar residues" evidence="4">
    <location>
        <begin position="446"/>
        <end position="455"/>
    </location>
</feature>
<evidence type="ECO:0000313" key="6">
    <source>
        <dbReference type="Proteomes" id="UP001652740"/>
    </source>
</evidence>
<feature type="compositionally biased region" description="Polar residues" evidence="4">
    <location>
        <begin position="240"/>
        <end position="269"/>
    </location>
</feature>
<evidence type="ECO:0000313" key="7">
    <source>
        <dbReference type="RefSeq" id="XP_052754755.1"/>
    </source>
</evidence>
<feature type="compositionally biased region" description="Polar residues" evidence="4">
    <location>
        <begin position="131"/>
        <end position="171"/>
    </location>
</feature>
<dbReference type="Pfam" id="PF00379">
    <property type="entry name" value="Chitin_bind_4"/>
    <property type="match status" value="1"/>
</dbReference>
<organism evidence="6 7">
    <name type="scientific">Galleria mellonella</name>
    <name type="common">Greater wax moth</name>
    <dbReference type="NCBI Taxonomy" id="7137"/>
    <lineage>
        <taxon>Eukaryota</taxon>
        <taxon>Metazoa</taxon>
        <taxon>Ecdysozoa</taxon>
        <taxon>Arthropoda</taxon>
        <taxon>Hexapoda</taxon>
        <taxon>Insecta</taxon>
        <taxon>Pterygota</taxon>
        <taxon>Neoptera</taxon>
        <taxon>Endopterygota</taxon>
        <taxon>Lepidoptera</taxon>
        <taxon>Glossata</taxon>
        <taxon>Ditrysia</taxon>
        <taxon>Pyraloidea</taxon>
        <taxon>Pyralidae</taxon>
        <taxon>Galleriinae</taxon>
        <taxon>Galleria</taxon>
    </lineage>
</organism>
<evidence type="ECO:0000256" key="1">
    <source>
        <dbReference type="ARBA" id="ARBA00022460"/>
    </source>
</evidence>